<evidence type="ECO:0000313" key="3">
    <source>
        <dbReference type="Proteomes" id="UP001501725"/>
    </source>
</evidence>
<dbReference type="GO" id="GO:0004497">
    <property type="term" value="F:monooxygenase activity"/>
    <property type="evidence" value="ECO:0007669"/>
    <property type="project" value="UniProtKB-KW"/>
</dbReference>
<dbReference type="EMBL" id="BAABGY010000007">
    <property type="protein sequence ID" value="GAA4327908.1"/>
    <property type="molecule type" value="Genomic_DNA"/>
</dbReference>
<reference evidence="3" key="1">
    <citation type="journal article" date="2019" name="Int. J. Syst. Evol. Microbiol.">
        <title>The Global Catalogue of Microorganisms (GCM) 10K type strain sequencing project: providing services to taxonomists for standard genome sequencing and annotation.</title>
        <authorList>
            <consortium name="The Broad Institute Genomics Platform"/>
            <consortium name="The Broad Institute Genome Sequencing Center for Infectious Disease"/>
            <person name="Wu L."/>
            <person name="Ma J."/>
        </authorList>
    </citation>
    <scope>NUCLEOTIDE SEQUENCE [LARGE SCALE GENOMIC DNA]</scope>
    <source>
        <strain evidence="3">JCM 17919</strain>
    </source>
</reference>
<dbReference type="Gene3D" id="3.30.70.100">
    <property type="match status" value="1"/>
</dbReference>
<gene>
    <name evidence="2" type="ORF">GCM10023184_17450</name>
</gene>
<comment type="caution">
    <text evidence="2">The sequence shown here is derived from an EMBL/GenBank/DDBJ whole genome shotgun (WGS) entry which is preliminary data.</text>
</comment>
<accession>A0ABP8GP35</accession>
<evidence type="ECO:0000259" key="1">
    <source>
        <dbReference type="PROSITE" id="PS51725"/>
    </source>
</evidence>
<evidence type="ECO:0000313" key="2">
    <source>
        <dbReference type="EMBL" id="GAA4327908.1"/>
    </source>
</evidence>
<dbReference type="Pfam" id="PF03992">
    <property type="entry name" value="ABM"/>
    <property type="match status" value="1"/>
</dbReference>
<name>A0ABP8GP35_9BACT</name>
<organism evidence="2 3">
    <name type="scientific">Flaviaesturariibacter amylovorans</name>
    <dbReference type="NCBI Taxonomy" id="1084520"/>
    <lineage>
        <taxon>Bacteria</taxon>
        <taxon>Pseudomonadati</taxon>
        <taxon>Bacteroidota</taxon>
        <taxon>Chitinophagia</taxon>
        <taxon>Chitinophagales</taxon>
        <taxon>Chitinophagaceae</taxon>
        <taxon>Flaviaestuariibacter</taxon>
    </lineage>
</organism>
<keyword evidence="2" id="KW-0503">Monooxygenase</keyword>
<keyword evidence="3" id="KW-1185">Reference proteome</keyword>
<dbReference type="InterPro" id="IPR007138">
    <property type="entry name" value="ABM_dom"/>
</dbReference>
<dbReference type="Proteomes" id="UP001501725">
    <property type="component" value="Unassembled WGS sequence"/>
</dbReference>
<dbReference type="RefSeq" id="WP_345255139.1">
    <property type="nucleotide sequence ID" value="NZ_BAABGY010000007.1"/>
</dbReference>
<proteinExistence type="predicted"/>
<dbReference type="PROSITE" id="PS51725">
    <property type="entry name" value="ABM"/>
    <property type="match status" value="1"/>
</dbReference>
<protein>
    <submittedName>
        <fullName evidence="2">Quinol monooxygenase</fullName>
    </submittedName>
</protein>
<sequence length="103" mass="12241">MILRIVKLSFRPDEVAKFEAYFEERRHRIRHYPGCTHLQLWQDRQDPCVFFTYSHWESDEALDAYRHSEFFGNVWKTIKPMFAQKAEAWSLNNIPAPVAVPAG</sequence>
<feature type="domain" description="ABM" evidence="1">
    <location>
        <begin position="2"/>
        <end position="99"/>
    </location>
</feature>
<dbReference type="InterPro" id="IPR011008">
    <property type="entry name" value="Dimeric_a/b-barrel"/>
</dbReference>
<dbReference type="SUPFAM" id="SSF54909">
    <property type="entry name" value="Dimeric alpha+beta barrel"/>
    <property type="match status" value="1"/>
</dbReference>
<keyword evidence="2" id="KW-0560">Oxidoreductase</keyword>